<dbReference type="PANTHER" id="PTHR43210:SF5">
    <property type="entry name" value="DETHIOBIOTIN SYNTHETASE"/>
    <property type="match status" value="1"/>
</dbReference>
<dbReference type="SUPFAM" id="SSF52540">
    <property type="entry name" value="P-loop containing nucleoside triphosphate hydrolases"/>
    <property type="match status" value="1"/>
</dbReference>
<gene>
    <name evidence="2" type="ORF">UBAL3_24060056</name>
</gene>
<keyword evidence="3" id="KW-1185">Reference proteome</keyword>
<dbReference type="Gene3D" id="3.40.50.300">
    <property type="entry name" value="P-loop containing nucleotide triphosphate hydrolases"/>
    <property type="match status" value="1"/>
</dbReference>
<dbReference type="Proteomes" id="UP000009374">
    <property type="component" value="Unassembled WGS sequence"/>
</dbReference>
<reference evidence="2 3" key="1">
    <citation type="journal article" date="2009" name="Appl. Environ. Microbiol.">
        <title>Community genomic and proteomic analyses of chemoautotrophic iron-oxidizing "Leptospirillum rubarum" (Group II) and "Leptospirillum ferrodiazotrophum" (Group III) bacteria in acid mine drainage biofilms.</title>
        <authorList>
            <person name="Goltsman D.S."/>
            <person name="Denef V.J."/>
            <person name="Singer S.W."/>
            <person name="VerBerkmoes N.C."/>
            <person name="Lefsrud M."/>
            <person name="Mueller R.S."/>
            <person name="Dick G.J."/>
            <person name="Sun C.L."/>
            <person name="Wheeler K.E."/>
            <person name="Zemla A."/>
            <person name="Baker B.J."/>
            <person name="Hauser L."/>
            <person name="Land M."/>
            <person name="Shah M.B."/>
            <person name="Thelen M.P."/>
            <person name="Hettich R.L."/>
            <person name="Banfield J.F."/>
        </authorList>
    </citation>
    <scope>NUCLEOTIDE SEQUENCE [LARGE SCALE GENOMIC DNA]</scope>
</reference>
<sequence length="225" mass="24514">MTFFPPEAPSRSLLFVLATDTEVGKTRVMESLVRTHRDQPDLLYVKVAQTGVGALPGPPEDRDILRYLAAGADPSAVWELESFREPLDPMTAARLEGRSLDRKALAARLRSAAESGHRVVVEGSGGVLSPFFDDGEGILSLIRAIGLPSRILLVSHPHLGTLSATLAAVRILTLEGFPPEALLLCPRSGVHDRAGLFNPRTLARLLSPLPVHLENERKEWQQVEP</sequence>
<dbReference type="EMBL" id="GG693851">
    <property type="protein sequence ID" value="EES54040.1"/>
    <property type="molecule type" value="Genomic_DNA"/>
</dbReference>
<name>C6HTS5_9BACT</name>
<dbReference type="PANTHER" id="PTHR43210">
    <property type="entry name" value="DETHIOBIOTIN SYNTHETASE"/>
    <property type="match status" value="1"/>
</dbReference>
<evidence type="ECO:0000256" key="1">
    <source>
        <dbReference type="ARBA" id="ARBA00022756"/>
    </source>
</evidence>
<dbReference type="AlphaFoldDB" id="C6HTS5"/>
<dbReference type="GO" id="GO:0009102">
    <property type="term" value="P:biotin biosynthetic process"/>
    <property type="evidence" value="ECO:0007669"/>
    <property type="project" value="UniProtKB-UniPathway"/>
</dbReference>
<proteinExistence type="predicted"/>
<evidence type="ECO:0000313" key="3">
    <source>
        <dbReference type="Proteomes" id="UP000009374"/>
    </source>
</evidence>
<keyword evidence="1" id="KW-0093">Biotin biosynthesis</keyword>
<dbReference type="InterPro" id="IPR004472">
    <property type="entry name" value="DTB_synth_BioD"/>
</dbReference>
<dbReference type="InterPro" id="IPR027417">
    <property type="entry name" value="P-loop_NTPase"/>
</dbReference>
<organism evidence="2 3">
    <name type="scientific">Leptospirillum ferrodiazotrophum</name>
    <dbReference type="NCBI Taxonomy" id="412449"/>
    <lineage>
        <taxon>Bacteria</taxon>
        <taxon>Pseudomonadati</taxon>
        <taxon>Nitrospirota</taxon>
        <taxon>Nitrospiria</taxon>
        <taxon>Nitrospirales</taxon>
        <taxon>Nitrospiraceae</taxon>
        <taxon>Leptospirillum</taxon>
    </lineage>
</organism>
<dbReference type="CDD" id="cd03109">
    <property type="entry name" value="DTBS"/>
    <property type="match status" value="1"/>
</dbReference>
<dbReference type="Pfam" id="PF13500">
    <property type="entry name" value="AAA_26"/>
    <property type="match status" value="1"/>
</dbReference>
<dbReference type="GO" id="GO:0005829">
    <property type="term" value="C:cytosol"/>
    <property type="evidence" value="ECO:0007669"/>
    <property type="project" value="TreeGrafter"/>
</dbReference>
<dbReference type="GO" id="GO:0000287">
    <property type="term" value="F:magnesium ion binding"/>
    <property type="evidence" value="ECO:0007669"/>
    <property type="project" value="InterPro"/>
</dbReference>
<accession>C6HTS5</accession>
<protein>
    <submittedName>
        <fullName evidence="2">Probable dethiobiotin synthetase</fullName>
    </submittedName>
</protein>
<evidence type="ECO:0000313" key="2">
    <source>
        <dbReference type="EMBL" id="EES54040.1"/>
    </source>
</evidence>
<dbReference type="UniPathway" id="UPA00078"/>
<dbReference type="GO" id="GO:0004141">
    <property type="term" value="F:dethiobiotin synthase activity"/>
    <property type="evidence" value="ECO:0007669"/>
    <property type="project" value="InterPro"/>
</dbReference>
<dbReference type="GO" id="GO:0005524">
    <property type="term" value="F:ATP binding"/>
    <property type="evidence" value="ECO:0007669"/>
    <property type="project" value="InterPro"/>
</dbReference>